<dbReference type="Gene3D" id="3.30.200.20">
    <property type="entry name" value="Phosphorylase Kinase, domain 1"/>
    <property type="match status" value="1"/>
</dbReference>
<dbReference type="PROSITE" id="PS00107">
    <property type="entry name" value="PROTEIN_KINASE_ATP"/>
    <property type="match status" value="1"/>
</dbReference>
<dbReference type="SMART" id="SM00220">
    <property type="entry name" value="S_TKc"/>
    <property type="match status" value="1"/>
</dbReference>
<dbReference type="GO" id="GO:0004672">
    <property type="term" value="F:protein kinase activity"/>
    <property type="evidence" value="ECO:0007669"/>
    <property type="project" value="InterPro"/>
</dbReference>
<evidence type="ECO:0000256" key="7">
    <source>
        <dbReference type="SAM" id="MobiDB-lite"/>
    </source>
</evidence>
<dbReference type="Proteomes" id="UP000515152">
    <property type="component" value="Chromosome 23"/>
</dbReference>
<feature type="domain" description="Ig-like" evidence="9">
    <location>
        <begin position="673"/>
        <end position="764"/>
    </location>
</feature>
<dbReference type="PROSITE" id="PS50011">
    <property type="entry name" value="PROTEIN_KINASE_DOM"/>
    <property type="match status" value="1"/>
</dbReference>
<feature type="domain" description="Ig-like" evidence="9">
    <location>
        <begin position="118"/>
        <end position="209"/>
    </location>
</feature>
<dbReference type="Gene3D" id="1.10.510.10">
    <property type="entry name" value="Transferase(Phosphotransferase) domain 1"/>
    <property type="match status" value="1"/>
</dbReference>
<feature type="region of interest" description="Disordered" evidence="7">
    <location>
        <begin position="42"/>
        <end position="112"/>
    </location>
</feature>
<dbReference type="SUPFAM" id="SSF49265">
    <property type="entry name" value="Fibronectin type III"/>
    <property type="match status" value="1"/>
</dbReference>
<dbReference type="SUPFAM" id="SSF56112">
    <property type="entry name" value="Protein kinase-like (PK-like)"/>
    <property type="match status" value="1"/>
</dbReference>
<dbReference type="PROSITE" id="PS50853">
    <property type="entry name" value="FN3"/>
    <property type="match status" value="1"/>
</dbReference>
<evidence type="ECO:0000256" key="3">
    <source>
        <dbReference type="ARBA" id="ARBA00022741"/>
    </source>
</evidence>
<evidence type="ECO:0000256" key="1">
    <source>
        <dbReference type="ARBA" id="ARBA00006692"/>
    </source>
</evidence>
<keyword evidence="4 6" id="KW-0067">ATP-binding</keyword>
<feature type="compositionally biased region" description="Basic and acidic residues" evidence="7">
    <location>
        <begin position="42"/>
        <end position="58"/>
    </location>
</feature>
<reference evidence="12" key="1">
    <citation type="submission" date="2025-08" db="UniProtKB">
        <authorList>
            <consortium name="RefSeq"/>
        </authorList>
    </citation>
    <scope>IDENTIFICATION</scope>
</reference>
<protein>
    <submittedName>
        <fullName evidence="12">Myosin light chain kinase, smooth muscle-like</fullName>
    </submittedName>
</protein>
<dbReference type="InterPro" id="IPR003599">
    <property type="entry name" value="Ig_sub"/>
</dbReference>
<evidence type="ECO:0000313" key="11">
    <source>
        <dbReference type="Proteomes" id="UP000515152"/>
    </source>
</evidence>
<evidence type="ECO:0000313" key="12">
    <source>
        <dbReference type="RefSeq" id="XP_012688831.2"/>
    </source>
</evidence>
<evidence type="ECO:0000259" key="10">
    <source>
        <dbReference type="PROSITE" id="PS50853"/>
    </source>
</evidence>
<dbReference type="InterPro" id="IPR011009">
    <property type="entry name" value="Kinase-like_dom_sf"/>
</dbReference>
<dbReference type="InterPro" id="IPR013098">
    <property type="entry name" value="Ig_I-set"/>
</dbReference>
<dbReference type="InterPro" id="IPR036116">
    <property type="entry name" value="FN3_sf"/>
</dbReference>
<dbReference type="KEGG" id="char:105905378"/>
<dbReference type="GO" id="GO:0005524">
    <property type="term" value="F:ATP binding"/>
    <property type="evidence" value="ECO:0007669"/>
    <property type="project" value="UniProtKB-UniRule"/>
</dbReference>
<dbReference type="SMART" id="SM00408">
    <property type="entry name" value="IGc2"/>
    <property type="match status" value="2"/>
</dbReference>
<dbReference type="Pfam" id="PF00041">
    <property type="entry name" value="fn3"/>
    <property type="match status" value="1"/>
</dbReference>
<dbReference type="PROSITE" id="PS50835">
    <property type="entry name" value="IG_LIKE"/>
    <property type="match status" value="2"/>
</dbReference>
<feature type="region of interest" description="Disordered" evidence="7">
    <location>
        <begin position="639"/>
        <end position="658"/>
    </location>
</feature>
<name>A0A6P3W3E2_CLUHA</name>
<evidence type="ECO:0000259" key="9">
    <source>
        <dbReference type="PROSITE" id="PS50835"/>
    </source>
</evidence>
<keyword evidence="11" id="KW-1185">Reference proteome</keyword>
<organism evidence="11 12">
    <name type="scientific">Clupea harengus</name>
    <name type="common">Atlantic herring</name>
    <dbReference type="NCBI Taxonomy" id="7950"/>
    <lineage>
        <taxon>Eukaryota</taxon>
        <taxon>Metazoa</taxon>
        <taxon>Chordata</taxon>
        <taxon>Craniata</taxon>
        <taxon>Vertebrata</taxon>
        <taxon>Euteleostomi</taxon>
        <taxon>Actinopterygii</taxon>
        <taxon>Neopterygii</taxon>
        <taxon>Teleostei</taxon>
        <taxon>Clupei</taxon>
        <taxon>Clupeiformes</taxon>
        <taxon>Clupeoidei</taxon>
        <taxon>Clupeidae</taxon>
        <taxon>Clupea</taxon>
    </lineage>
</organism>
<dbReference type="SMART" id="SM00060">
    <property type="entry name" value="FN3"/>
    <property type="match status" value="1"/>
</dbReference>
<dbReference type="InterPro" id="IPR017441">
    <property type="entry name" value="Protein_kinase_ATP_BS"/>
</dbReference>
<feature type="compositionally biased region" description="Basic and acidic residues" evidence="7">
    <location>
        <begin position="97"/>
        <end position="106"/>
    </location>
</feature>
<dbReference type="PROSITE" id="PS00108">
    <property type="entry name" value="PROTEIN_KINASE_ST"/>
    <property type="match status" value="1"/>
</dbReference>
<evidence type="ECO:0000259" key="8">
    <source>
        <dbReference type="PROSITE" id="PS50011"/>
    </source>
</evidence>
<dbReference type="CDD" id="cd00063">
    <property type="entry name" value="FN3"/>
    <property type="match status" value="1"/>
</dbReference>
<feature type="domain" description="Fibronectin type-III" evidence="10">
    <location>
        <begin position="217"/>
        <end position="317"/>
    </location>
</feature>
<proteinExistence type="inferred from homology"/>
<dbReference type="RefSeq" id="XP_012688831.2">
    <property type="nucleotide sequence ID" value="XM_012833377.3"/>
</dbReference>
<dbReference type="Gene3D" id="2.60.40.10">
    <property type="entry name" value="Immunoglobulins"/>
    <property type="match status" value="3"/>
</dbReference>
<feature type="compositionally biased region" description="Polar residues" evidence="7">
    <location>
        <begin position="639"/>
        <end position="652"/>
    </location>
</feature>
<dbReference type="InterPro" id="IPR008271">
    <property type="entry name" value="Ser/Thr_kinase_AS"/>
</dbReference>
<evidence type="ECO:0000256" key="6">
    <source>
        <dbReference type="PROSITE-ProRule" id="PRU10141"/>
    </source>
</evidence>
<dbReference type="Pfam" id="PF00069">
    <property type="entry name" value="Pkinase"/>
    <property type="match status" value="1"/>
</dbReference>
<dbReference type="InterPro" id="IPR007110">
    <property type="entry name" value="Ig-like_dom"/>
</dbReference>
<evidence type="ECO:0000256" key="5">
    <source>
        <dbReference type="ARBA" id="ARBA00023319"/>
    </source>
</evidence>
<dbReference type="InterPro" id="IPR036179">
    <property type="entry name" value="Ig-like_dom_sf"/>
</dbReference>
<accession>A0A6P3W3E2</accession>
<evidence type="ECO:0000256" key="2">
    <source>
        <dbReference type="ARBA" id="ARBA00022737"/>
    </source>
</evidence>
<dbReference type="InterPro" id="IPR000719">
    <property type="entry name" value="Prot_kinase_dom"/>
</dbReference>
<keyword evidence="5" id="KW-0393">Immunoglobulin domain</keyword>
<dbReference type="OrthoDB" id="6070751at2759"/>
<dbReference type="FunFam" id="2.60.40.10:FF:000080">
    <property type="entry name" value="Myosin light chain kinase, smooth muscle"/>
    <property type="match status" value="1"/>
</dbReference>
<dbReference type="SUPFAM" id="SSF48726">
    <property type="entry name" value="Immunoglobulin"/>
    <property type="match status" value="2"/>
</dbReference>
<dbReference type="PANTHER" id="PTHR47633:SF9">
    <property type="entry name" value="NON-SPECIFIC SERINE_THREONINE PROTEIN KINASE"/>
    <property type="match status" value="1"/>
</dbReference>
<keyword evidence="2" id="KW-0677">Repeat</keyword>
<dbReference type="SMART" id="SM00409">
    <property type="entry name" value="IG"/>
    <property type="match status" value="2"/>
</dbReference>
<keyword evidence="3 6" id="KW-0547">Nucleotide-binding</keyword>
<dbReference type="InterPro" id="IPR013783">
    <property type="entry name" value="Ig-like_fold"/>
</dbReference>
<dbReference type="Pfam" id="PF07679">
    <property type="entry name" value="I-set"/>
    <property type="match status" value="2"/>
</dbReference>
<dbReference type="PANTHER" id="PTHR47633">
    <property type="entry name" value="IMMUNOGLOBULIN"/>
    <property type="match status" value="1"/>
</dbReference>
<comment type="similarity">
    <text evidence="1">Belongs to the protein kinase superfamily. CAMK Ser/Thr protein kinase family.</text>
</comment>
<dbReference type="InterPro" id="IPR003598">
    <property type="entry name" value="Ig_sub2"/>
</dbReference>
<feature type="compositionally biased region" description="Polar residues" evidence="7">
    <location>
        <begin position="67"/>
        <end position="80"/>
    </location>
</feature>
<feature type="binding site" evidence="6">
    <location>
        <position position="367"/>
    </location>
    <ligand>
        <name>ATP</name>
        <dbReference type="ChEBI" id="CHEBI:30616"/>
    </ligand>
</feature>
<feature type="domain" description="Protein kinase" evidence="8">
    <location>
        <begin position="338"/>
        <end position="593"/>
    </location>
</feature>
<evidence type="ECO:0000256" key="4">
    <source>
        <dbReference type="ARBA" id="ARBA00022840"/>
    </source>
</evidence>
<dbReference type="InterPro" id="IPR003961">
    <property type="entry name" value="FN3_dom"/>
</dbReference>
<dbReference type="AlphaFoldDB" id="A0A6P3W3E2"/>
<dbReference type="FunFam" id="1.10.510.10:FF:000321">
    <property type="entry name" value="Bent, isoform C"/>
    <property type="match status" value="1"/>
</dbReference>
<dbReference type="GeneID" id="105905378"/>
<sequence>MASHNRGLKKTFVSTFSLDLKRTRSPQVITVDVGKRLENGITEKNRTLTDHEQEKSTADSKPGCTSGAHQNKVQRQQQQPEVKHMFNRPLAAASKSPTREQRERVVCPKTRASVSTEPAVTFQDPPEHVEVRVGETASLSCSYSSLDPVASCWIHNREQAVVSEDRSCVKSEQQSSSLQISDVRPEDAGSYTLYVRNRRGFTQHTIQLSVIDRPHPPASSPFVSQLTSRSLVLSWSGSSYDGGSAVTGYVVELKQVGPGEPGDWTELTSRCQNTTYRVRTGLDQSGEYRFRVRAYNPVGVSDPSEESDCIRMETQDGPQEESYVDVVIDTKHTVKDYYNVHERLGVGKFGQVFRLVHKETGRVSAGKFYKGRGSREKAAARKEIELMNELHHPKLVQCLGAFDRRSEIVMIMEYIAGGELFERIMDDNFEYTEPISVRYMQQILEGIQYIHKKSIVHLDLKPENIVCVNTTGTLIKIIDFGLANKLDPHNPLMVMHGTPEFVAPEVISYEPVCPATDMWSIGVICYILLSGVSPFQGNSDAETLASVTAACWEFDPESFEEITDDAKDFIHSLLKKDKRARMSCEEALAHSWMASFATPEQRTTKSLNKGKMRRFLAKRKWKKAGKAVLALTRMAFLSSKSDGPDSPNSSVDELSPKAEKAVQSLEKSLRSEPRFRCVLSDTTQPKGSTVRLVCHIQGYPDPEVVWLQNEDQVQETQRVQIEYEEDGTCMLILSDVEPQDSGIYKCRATNSLGEALCSAHLKVEL</sequence>
<gene>
    <name evidence="12" type="primary">LOC105905378</name>
</gene>